<accession>A0A8S4QZQ1</accession>
<gene>
    <name evidence="2" type="primary">jg3184</name>
    <name evidence="2" type="ORF">PAEG_LOCUS8425</name>
</gene>
<organism evidence="2 3">
    <name type="scientific">Pararge aegeria aegeria</name>
    <dbReference type="NCBI Taxonomy" id="348720"/>
    <lineage>
        <taxon>Eukaryota</taxon>
        <taxon>Metazoa</taxon>
        <taxon>Ecdysozoa</taxon>
        <taxon>Arthropoda</taxon>
        <taxon>Hexapoda</taxon>
        <taxon>Insecta</taxon>
        <taxon>Pterygota</taxon>
        <taxon>Neoptera</taxon>
        <taxon>Endopterygota</taxon>
        <taxon>Lepidoptera</taxon>
        <taxon>Glossata</taxon>
        <taxon>Ditrysia</taxon>
        <taxon>Papilionoidea</taxon>
        <taxon>Nymphalidae</taxon>
        <taxon>Satyrinae</taxon>
        <taxon>Satyrini</taxon>
        <taxon>Parargina</taxon>
        <taxon>Pararge</taxon>
    </lineage>
</organism>
<reference evidence="2" key="1">
    <citation type="submission" date="2022-03" db="EMBL/GenBank/DDBJ databases">
        <authorList>
            <person name="Lindestad O."/>
        </authorList>
    </citation>
    <scope>NUCLEOTIDE SEQUENCE</scope>
</reference>
<dbReference type="EMBL" id="CAKXAJ010024400">
    <property type="protein sequence ID" value="CAH2228638.1"/>
    <property type="molecule type" value="Genomic_DNA"/>
</dbReference>
<dbReference type="AlphaFoldDB" id="A0A8S4QZQ1"/>
<evidence type="ECO:0000313" key="2">
    <source>
        <dbReference type="EMBL" id="CAH2228638.1"/>
    </source>
</evidence>
<name>A0A8S4QZQ1_9NEOP</name>
<feature type="region of interest" description="Disordered" evidence="1">
    <location>
        <begin position="34"/>
        <end position="61"/>
    </location>
</feature>
<protein>
    <submittedName>
        <fullName evidence="2">Jg3184 protein</fullName>
    </submittedName>
</protein>
<sequence>MGGAHSSKNRWTLGYKVLEWRLRTVNGALVGLERGGQTTTNESLRAAENRRHRTVDFGTPYKRPMPSCGLQSVEVITTNC</sequence>
<proteinExistence type="predicted"/>
<dbReference type="Proteomes" id="UP000838756">
    <property type="component" value="Unassembled WGS sequence"/>
</dbReference>
<evidence type="ECO:0000256" key="1">
    <source>
        <dbReference type="SAM" id="MobiDB-lite"/>
    </source>
</evidence>
<keyword evidence="3" id="KW-1185">Reference proteome</keyword>
<comment type="caution">
    <text evidence="2">The sequence shown here is derived from an EMBL/GenBank/DDBJ whole genome shotgun (WGS) entry which is preliminary data.</text>
</comment>
<evidence type="ECO:0000313" key="3">
    <source>
        <dbReference type="Proteomes" id="UP000838756"/>
    </source>
</evidence>
<dbReference type="OrthoDB" id="6938952at2759"/>